<reference evidence="1 2" key="1">
    <citation type="submission" date="2024-01" db="EMBL/GenBank/DDBJ databases">
        <authorList>
            <person name="Waweru B."/>
        </authorList>
    </citation>
    <scope>NUCLEOTIDE SEQUENCE [LARGE SCALE GENOMIC DNA]</scope>
</reference>
<evidence type="ECO:0000313" key="1">
    <source>
        <dbReference type="EMBL" id="CAK7327643.1"/>
    </source>
</evidence>
<proteinExistence type="predicted"/>
<dbReference type="EMBL" id="CAWUPB010000858">
    <property type="protein sequence ID" value="CAK7327643.1"/>
    <property type="molecule type" value="Genomic_DNA"/>
</dbReference>
<protein>
    <submittedName>
        <fullName evidence="1">Uncharacterized protein</fullName>
    </submittedName>
</protein>
<dbReference type="AlphaFoldDB" id="A0AAV1R155"/>
<evidence type="ECO:0000313" key="2">
    <source>
        <dbReference type="Proteomes" id="UP001314170"/>
    </source>
</evidence>
<accession>A0AAV1R155</accession>
<organism evidence="1 2">
    <name type="scientific">Dovyalis caffra</name>
    <dbReference type="NCBI Taxonomy" id="77055"/>
    <lineage>
        <taxon>Eukaryota</taxon>
        <taxon>Viridiplantae</taxon>
        <taxon>Streptophyta</taxon>
        <taxon>Embryophyta</taxon>
        <taxon>Tracheophyta</taxon>
        <taxon>Spermatophyta</taxon>
        <taxon>Magnoliopsida</taxon>
        <taxon>eudicotyledons</taxon>
        <taxon>Gunneridae</taxon>
        <taxon>Pentapetalae</taxon>
        <taxon>rosids</taxon>
        <taxon>fabids</taxon>
        <taxon>Malpighiales</taxon>
        <taxon>Salicaceae</taxon>
        <taxon>Flacourtieae</taxon>
        <taxon>Dovyalis</taxon>
    </lineage>
</organism>
<gene>
    <name evidence="1" type="ORF">DCAF_LOCUS5358</name>
</gene>
<dbReference type="Proteomes" id="UP001314170">
    <property type="component" value="Unassembled WGS sequence"/>
</dbReference>
<comment type="caution">
    <text evidence="1">The sequence shown here is derived from an EMBL/GenBank/DDBJ whole genome shotgun (WGS) entry which is preliminary data.</text>
</comment>
<name>A0AAV1R155_9ROSI</name>
<keyword evidence="2" id="KW-1185">Reference proteome</keyword>
<sequence length="75" mass="8300">MLWAFVMSIEIASSANRQIVNAKKNSRLNSTRVGIQWTGLKGVNEISHQLARREMDALNILTNAGVLTAYNTVLV</sequence>